<comment type="caution">
    <text evidence="1">The sequence shown here is derived from an EMBL/GenBank/DDBJ whole genome shotgun (WGS) entry which is preliminary data.</text>
</comment>
<dbReference type="CTD" id="25349399"/>
<dbReference type="KEGG" id="nai:NECAME_09370"/>
<protein>
    <submittedName>
        <fullName evidence="1">Uncharacterized protein</fullName>
    </submittedName>
</protein>
<sequence>MEKTERKIQTGRRDHSTKRKWQKDRSMPVLDDLKEKRQRLQEKESRLEKEMQRRLERETCGKSRESEDAVRSKGRDRPQERRKDRDSSQRRREDRREARQRRFSRDHDRKKQSRH</sequence>
<gene>
    <name evidence="1" type="primary">Necator_chrII.g5145</name>
    <name evidence="1" type="ORF">RB195_017353</name>
</gene>
<evidence type="ECO:0000313" key="2">
    <source>
        <dbReference type="Proteomes" id="UP001303046"/>
    </source>
</evidence>
<dbReference type="EMBL" id="JAVFWL010000002">
    <property type="protein sequence ID" value="KAK6733553.1"/>
    <property type="molecule type" value="Genomic_DNA"/>
</dbReference>
<dbReference type="Proteomes" id="UP001303046">
    <property type="component" value="Unassembled WGS sequence"/>
</dbReference>
<keyword evidence="2" id="KW-1185">Reference proteome</keyword>
<accession>A0ABR1C7D1</accession>
<organism evidence="1 2">
    <name type="scientific">Necator americanus</name>
    <name type="common">Human hookworm</name>
    <dbReference type="NCBI Taxonomy" id="51031"/>
    <lineage>
        <taxon>Eukaryota</taxon>
        <taxon>Metazoa</taxon>
        <taxon>Ecdysozoa</taxon>
        <taxon>Nematoda</taxon>
        <taxon>Chromadorea</taxon>
        <taxon>Rhabditida</taxon>
        <taxon>Rhabditina</taxon>
        <taxon>Rhabditomorpha</taxon>
        <taxon>Strongyloidea</taxon>
        <taxon>Ancylostomatidae</taxon>
        <taxon>Bunostominae</taxon>
        <taxon>Necator</taxon>
    </lineage>
</organism>
<evidence type="ECO:0000313" key="1">
    <source>
        <dbReference type="EMBL" id="KAK6733553.1"/>
    </source>
</evidence>
<reference evidence="1 2" key="1">
    <citation type="submission" date="2023-08" db="EMBL/GenBank/DDBJ databases">
        <title>A Necator americanus chromosomal reference genome.</title>
        <authorList>
            <person name="Ilik V."/>
            <person name="Petrzelkova K.J."/>
            <person name="Pardy F."/>
            <person name="Fuh T."/>
            <person name="Niatou-Singa F.S."/>
            <person name="Gouil Q."/>
            <person name="Baker L."/>
            <person name="Ritchie M.E."/>
            <person name="Jex A.R."/>
            <person name="Gazzola D."/>
            <person name="Li H."/>
            <person name="Toshio Fujiwara R."/>
            <person name="Zhan B."/>
            <person name="Aroian R.V."/>
            <person name="Pafco B."/>
            <person name="Schwarz E.M."/>
        </authorList>
    </citation>
    <scope>NUCLEOTIDE SEQUENCE [LARGE SCALE GENOMIC DNA]</scope>
    <source>
        <strain evidence="1 2">Aroian</strain>
        <tissue evidence="1">Whole animal</tissue>
    </source>
</reference>
<proteinExistence type="predicted"/>
<name>A0ABR1C7D1_NECAM</name>